<evidence type="ECO:0000256" key="1">
    <source>
        <dbReference type="ARBA" id="ARBA00007447"/>
    </source>
</evidence>
<feature type="chain" id="PRO_5001681868" evidence="8">
    <location>
        <begin position="20"/>
        <end position="387"/>
    </location>
</feature>
<feature type="active site" evidence="5">
    <location>
        <position position="275"/>
    </location>
</feature>
<reference evidence="10 11" key="1">
    <citation type="submission" date="2013-03" db="EMBL/GenBank/DDBJ databases">
        <title>The Genome Sequence of Exophiala aquamarina CBS 119918.</title>
        <authorList>
            <consortium name="The Broad Institute Genomics Platform"/>
            <person name="Cuomo C."/>
            <person name="de Hoog S."/>
            <person name="Gorbushina A."/>
            <person name="Walker B."/>
            <person name="Young S.K."/>
            <person name="Zeng Q."/>
            <person name="Gargeya S."/>
            <person name="Fitzgerald M."/>
            <person name="Haas B."/>
            <person name="Abouelleil A."/>
            <person name="Allen A.W."/>
            <person name="Alvarado L."/>
            <person name="Arachchi H.M."/>
            <person name="Berlin A.M."/>
            <person name="Chapman S.B."/>
            <person name="Gainer-Dewar J."/>
            <person name="Goldberg J."/>
            <person name="Griggs A."/>
            <person name="Gujja S."/>
            <person name="Hansen M."/>
            <person name="Howarth C."/>
            <person name="Imamovic A."/>
            <person name="Ireland A."/>
            <person name="Larimer J."/>
            <person name="McCowan C."/>
            <person name="Murphy C."/>
            <person name="Pearson M."/>
            <person name="Poon T.W."/>
            <person name="Priest M."/>
            <person name="Roberts A."/>
            <person name="Saif S."/>
            <person name="Shea T."/>
            <person name="Sisk P."/>
            <person name="Sykes S."/>
            <person name="Wortman J."/>
            <person name="Nusbaum C."/>
            <person name="Birren B."/>
        </authorList>
    </citation>
    <scope>NUCLEOTIDE SEQUENCE [LARGE SCALE GENOMIC DNA]</scope>
    <source>
        <strain evidence="10 11">CBS 119918</strain>
    </source>
</reference>
<feature type="disulfide bond" evidence="6">
    <location>
        <begin position="311"/>
        <end position="346"/>
    </location>
</feature>
<proteinExistence type="inferred from homology"/>
<dbReference type="InterPro" id="IPR001969">
    <property type="entry name" value="Aspartic_peptidase_AS"/>
</dbReference>
<protein>
    <submittedName>
        <fullName evidence="10">Aspergillopepsin I</fullName>
    </submittedName>
</protein>
<evidence type="ECO:0000256" key="5">
    <source>
        <dbReference type="PIRSR" id="PIRSR601461-1"/>
    </source>
</evidence>
<dbReference type="HOGENOM" id="CLU_013253_0_1_1"/>
<dbReference type="PROSITE" id="PS51767">
    <property type="entry name" value="PEPTIDASE_A1"/>
    <property type="match status" value="1"/>
</dbReference>
<dbReference type="AlphaFoldDB" id="A0A072PTY8"/>
<dbReference type="PANTHER" id="PTHR47966:SF2">
    <property type="entry name" value="ASPERGILLOPEPSIN-1-RELATED"/>
    <property type="match status" value="1"/>
</dbReference>
<accession>A0A072PTY8</accession>
<name>A0A072PTY8_9EURO</name>
<dbReference type="Gene3D" id="2.40.70.10">
    <property type="entry name" value="Acid Proteases"/>
    <property type="match status" value="2"/>
</dbReference>
<keyword evidence="11" id="KW-1185">Reference proteome</keyword>
<evidence type="ECO:0000256" key="6">
    <source>
        <dbReference type="PIRSR" id="PIRSR601461-2"/>
    </source>
</evidence>
<dbReference type="RefSeq" id="XP_013265358.1">
    <property type="nucleotide sequence ID" value="XM_013409904.1"/>
</dbReference>
<sequence>MHSFATLLAISALAGTSFAKPIPAPEVAARKGFTINQSVPKPFQAGPVVLQRAYRKYNRAVPTDVTKAAQDGSVSATPEQFDAEYLSPVTIGGQTVNLDFDTGSADLWVFSSELPSAQRQGHQFYDPSKSDTAQELDGATWNITYGDGSGASGNVYLDTVDVGGVTVTNQAVEAASQISEQFQQDENNDVQPEQQTTFFDTAVKQGALSSNLFTVDLKKGVPGTYDFGFIDDSKHTGDITYTPVNPANGFWEFTGTGYGVGNGSFKKSSIDAIADTGTTLILIEDAIVSEYYRSVWGAKYDNSQGGFVFPCSASLPDFSLGIGSYHAVVPGSFINFAPTDNSGATCFGGIQSNQGLGLSIYGDIFLKAVFAVFDSDNTQFGVAPKTL</sequence>
<dbReference type="GO" id="GO:0004190">
    <property type="term" value="F:aspartic-type endopeptidase activity"/>
    <property type="evidence" value="ECO:0007669"/>
    <property type="project" value="UniProtKB-KW"/>
</dbReference>
<dbReference type="EMBL" id="AMGV01000001">
    <property type="protein sequence ID" value="KEF62768.1"/>
    <property type="molecule type" value="Genomic_DNA"/>
</dbReference>
<dbReference type="FunFam" id="2.40.70.10:FF:000026">
    <property type="entry name" value="Endothiapepsin"/>
    <property type="match status" value="1"/>
</dbReference>
<keyword evidence="6" id="KW-1015">Disulfide bond</keyword>
<feature type="domain" description="Peptidase A1" evidence="9">
    <location>
        <begin position="85"/>
        <end position="383"/>
    </location>
</feature>
<gene>
    <name evidence="10" type="ORF">A1O9_00741</name>
</gene>
<evidence type="ECO:0000259" key="9">
    <source>
        <dbReference type="PROSITE" id="PS51767"/>
    </source>
</evidence>
<feature type="active site" evidence="5">
    <location>
        <position position="101"/>
    </location>
</feature>
<keyword evidence="8" id="KW-0732">Signal</keyword>
<evidence type="ECO:0000256" key="2">
    <source>
        <dbReference type="ARBA" id="ARBA00022670"/>
    </source>
</evidence>
<dbReference type="Proteomes" id="UP000027920">
    <property type="component" value="Unassembled WGS sequence"/>
</dbReference>
<dbReference type="InterPro" id="IPR033121">
    <property type="entry name" value="PEPTIDASE_A1"/>
</dbReference>
<dbReference type="SUPFAM" id="SSF50630">
    <property type="entry name" value="Acid proteases"/>
    <property type="match status" value="1"/>
</dbReference>
<dbReference type="GO" id="GO:0006508">
    <property type="term" value="P:proteolysis"/>
    <property type="evidence" value="ECO:0007669"/>
    <property type="project" value="UniProtKB-KW"/>
</dbReference>
<evidence type="ECO:0000256" key="8">
    <source>
        <dbReference type="SAM" id="SignalP"/>
    </source>
</evidence>
<dbReference type="FunFam" id="2.40.70.10:FF:000024">
    <property type="entry name" value="Endothiapepsin"/>
    <property type="match status" value="1"/>
</dbReference>
<keyword evidence="3 7" id="KW-0064">Aspartyl protease</keyword>
<dbReference type="PROSITE" id="PS00141">
    <property type="entry name" value="ASP_PROTEASE"/>
    <property type="match status" value="2"/>
</dbReference>
<evidence type="ECO:0000313" key="10">
    <source>
        <dbReference type="EMBL" id="KEF62768.1"/>
    </source>
</evidence>
<dbReference type="PRINTS" id="PR00792">
    <property type="entry name" value="PEPSIN"/>
</dbReference>
<dbReference type="OrthoDB" id="2747330at2759"/>
<dbReference type="InterPro" id="IPR021109">
    <property type="entry name" value="Peptidase_aspartic_dom_sf"/>
</dbReference>
<dbReference type="InterPro" id="IPR001461">
    <property type="entry name" value="Aspartic_peptidase_A1"/>
</dbReference>
<dbReference type="InterPro" id="IPR034163">
    <property type="entry name" value="Aspergillopepsin-like_cat_dom"/>
</dbReference>
<dbReference type="GeneID" id="25275692"/>
<dbReference type="CDD" id="cd06097">
    <property type="entry name" value="Aspergillopepsin_like"/>
    <property type="match status" value="1"/>
</dbReference>
<dbReference type="VEuPathDB" id="FungiDB:A1O9_00741"/>
<evidence type="ECO:0000256" key="3">
    <source>
        <dbReference type="ARBA" id="ARBA00022750"/>
    </source>
</evidence>
<dbReference type="STRING" id="1182545.A0A072PTY8"/>
<dbReference type="Pfam" id="PF00026">
    <property type="entry name" value="Asp"/>
    <property type="match status" value="1"/>
</dbReference>
<keyword evidence="4 7" id="KW-0378">Hydrolase</keyword>
<dbReference type="PANTHER" id="PTHR47966">
    <property type="entry name" value="BETA-SITE APP-CLEAVING ENZYME, ISOFORM A-RELATED"/>
    <property type="match status" value="1"/>
</dbReference>
<evidence type="ECO:0000256" key="4">
    <source>
        <dbReference type="ARBA" id="ARBA00022801"/>
    </source>
</evidence>
<keyword evidence="2 7" id="KW-0645">Protease</keyword>
<comment type="caution">
    <text evidence="10">The sequence shown here is derived from an EMBL/GenBank/DDBJ whole genome shotgun (WGS) entry which is preliminary data.</text>
</comment>
<evidence type="ECO:0000313" key="11">
    <source>
        <dbReference type="Proteomes" id="UP000027920"/>
    </source>
</evidence>
<comment type="similarity">
    <text evidence="1 7">Belongs to the peptidase A1 family.</text>
</comment>
<evidence type="ECO:0000256" key="7">
    <source>
        <dbReference type="RuleBase" id="RU000454"/>
    </source>
</evidence>
<feature type="signal peptide" evidence="8">
    <location>
        <begin position="1"/>
        <end position="19"/>
    </location>
</feature>
<organism evidence="10 11">
    <name type="scientific">Exophiala aquamarina CBS 119918</name>
    <dbReference type="NCBI Taxonomy" id="1182545"/>
    <lineage>
        <taxon>Eukaryota</taxon>
        <taxon>Fungi</taxon>
        <taxon>Dikarya</taxon>
        <taxon>Ascomycota</taxon>
        <taxon>Pezizomycotina</taxon>
        <taxon>Eurotiomycetes</taxon>
        <taxon>Chaetothyriomycetidae</taxon>
        <taxon>Chaetothyriales</taxon>
        <taxon>Herpotrichiellaceae</taxon>
        <taxon>Exophiala</taxon>
    </lineage>
</organism>